<dbReference type="Pfam" id="PF06032">
    <property type="entry name" value="S-Me-THD_N"/>
    <property type="match status" value="1"/>
</dbReference>
<dbReference type="InterPro" id="IPR027479">
    <property type="entry name" value="S-Me-THD_N_sf"/>
</dbReference>
<name>A0A2X3WBE5_9STRE</name>
<proteinExistence type="predicted"/>
<organism evidence="3 4">
    <name type="scientific">Streptococcus ferus</name>
    <dbReference type="NCBI Taxonomy" id="1345"/>
    <lineage>
        <taxon>Bacteria</taxon>
        <taxon>Bacillati</taxon>
        <taxon>Bacillota</taxon>
        <taxon>Bacilli</taxon>
        <taxon>Lactobacillales</taxon>
        <taxon>Streptococcaceae</taxon>
        <taxon>Streptococcus</taxon>
    </lineage>
</organism>
<dbReference type="EMBL" id="LS483343">
    <property type="protein sequence ID" value="SQF41263.1"/>
    <property type="molecule type" value="Genomic_DNA"/>
</dbReference>
<dbReference type="Proteomes" id="UP000249495">
    <property type="component" value="Chromosome 1"/>
</dbReference>
<evidence type="ECO:0000259" key="1">
    <source>
        <dbReference type="Pfam" id="PF06032"/>
    </source>
</evidence>
<dbReference type="Gene3D" id="3.40.1610.10">
    <property type="entry name" value="CV3147-like domain"/>
    <property type="match status" value="1"/>
</dbReference>
<sequence>MVVKKLKREDVLAACIGGAVLASGGGGFYEHGLEMGYAAVAINEVPLLSLDELEEDDIVLTQTAIGAPAGTTDWQMLGRDYIKAVQLILEKHPHPEKIKGLMTPQNGKSSSTNGWLAAAALGLAVVDATGDLRAHPTGKMGNMGVANDLSYQTIQAVSGGREDTGRHIELAVTGTSAYTSKILRIASDLSGGFIAAARNPLSVSYLKEHAVVGGLSYALDLGYEILSHQGKSGPEIIEQIAAFTSGEILGTGKVIKKDIIYTDEAFDIGQVHIKVGRSTLIVHVQNEYMAVDTKSGKRLATYPDVISLFRTADAHPLSTNEIELDQEVTLFKIDKSQFPLSSGVTDPSVYPEVEEALGIDLYRHAFRGN</sequence>
<dbReference type="AlphaFoldDB" id="A0A2X3WBE5"/>
<feature type="domain" description="S-Me-THD-like C-terminal" evidence="2">
    <location>
        <begin position="179"/>
        <end position="334"/>
    </location>
</feature>
<dbReference type="OrthoDB" id="7441206at2"/>
<dbReference type="InterPro" id="IPR024071">
    <property type="entry name" value="S-Me-THD_C_sf"/>
</dbReference>
<dbReference type="SUPFAM" id="SSF160991">
    <property type="entry name" value="CV3147-like"/>
    <property type="match status" value="1"/>
</dbReference>
<dbReference type="Gene3D" id="2.40.390.10">
    <property type="entry name" value="CV3147-like"/>
    <property type="match status" value="1"/>
</dbReference>
<reference evidence="3 4" key="1">
    <citation type="submission" date="2018-06" db="EMBL/GenBank/DDBJ databases">
        <authorList>
            <consortium name="Pathogen Informatics"/>
            <person name="Doyle S."/>
        </authorList>
    </citation>
    <scope>NUCLEOTIDE SEQUENCE [LARGE SCALE GENOMIC DNA]</scope>
    <source>
        <strain evidence="3 4">NCTC12278</strain>
    </source>
</reference>
<keyword evidence="4" id="KW-1185">Reference proteome</keyword>
<dbReference type="Pfam" id="PF20906">
    <property type="entry name" value="S-Me-THD_C"/>
    <property type="match status" value="1"/>
</dbReference>
<evidence type="ECO:0000259" key="2">
    <source>
        <dbReference type="Pfam" id="PF20906"/>
    </source>
</evidence>
<gene>
    <name evidence="3" type="ORF">NCTC12278_01865</name>
</gene>
<evidence type="ECO:0000313" key="4">
    <source>
        <dbReference type="Proteomes" id="UP000249495"/>
    </source>
</evidence>
<evidence type="ECO:0000313" key="3">
    <source>
        <dbReference type="EMBL" id="SQF41263.1"/>
    </source>
</evidence>
<feature type="domain" description="S-Me-THD N-terminal" evidence="1">
    <location>
        <begin position="15"/>
        <end position="146"/>
    </location>
</feature>
<dbReference type="RefSeq" id="WP_018030464.1">
    <property type="nucleotide sequence ID" value="NZ_LS483343.1"/>
</dbReference>
<dbReference type="InterPro" id="IPR010318">
    <property type="entry name" value="S-Me-THD_N"/>
</dbReference>
<dbReference type="STRING" id="1123303.GCA_000372425_01140"/>
<accession>A0A2X3WBE5</accession>
<dbReference type="KEGG" id="sfer:NCTC12278_01865"/>
<dbReference type="InterPro" id="IPR048350">
    <property type="entry name" value="S-Me-THD-like_C"/>
</dbReference>
<protein>
    <submittedName>
        <fullName evidence="3">OsrF</fullName>
    </submittedName>
</protein>